<gene>
    <name evidence="1" type="ORF">EGI11_06820</name>
</gene>
<evidence type="ECO:0000313" key="2">
    <source>
        <dbReference type="Proteomes" id="UP000270224"/>
    </source>
</evidence>
<accession>A0A3N0WVK9</accession>
<comment type="caution">
    <text evidence="1">The sequence shown here is derived from an EMBL/GenBank/DDBJ whole genome shotgun (WGS) entry which is preliminary data.</text>
</comment>
<reference evidence="2" key="2">
    <citation type="submission" date="2018-11" db="EMBL/GenBank/DDBJ databases">
        <title>Proposal to divide the Flavobacteriaceae and reorganize its genera based on Amino Acid Identity values calculated from whole genome sequences.</title>
        <authorList>
            <person name="Nicholson A.C."/>
            <person name="Gulvik C.A."/>
            <person name="Whitney A.M."/>
            <person name="Humrighouse B.W."/>
            <person name="Bell M."/>
            <person name="Holmens B."/>
            <person name="Steigerwalt A."/>
            <person name="Villarma A."/>
            <person name="Sheth M."/>
            <person name="Batra D."/>
            <person name="Pryor J."/>
            <person name="Bernardet J.-F."/>
            <person name="Hugo C."/>
            <person name="Kampfer P."/>
            <person name="Newman J."/>
            <person name="Mcquiston J.R."/>
        </authorList>
    </citation>
    <scope>NUCLEOTIDE SEQUENCE [LARGE SCALE GENOMIC DNA]</scope>
    <source>
        <strain evidence="2">H3056</strain>
    </source>
</reference>
<reference evidence="2" key="1">
    <citation type="submission" date="2018-11" db="EMBL/GenBank/DDBJ databases">
        <title>Proposal to divide the Flavobacteriaceae and reorganize its genera based on Amino Acid Identity values calculated from whole genome sequences.</title>
        <authorList>
            <person name="Nicholson A.C."/>
            <person name="Gulvik C.A."/>
            <person name="Whitney A.M."/>
            <person name="Humrighouse B.W."/>
            <person name="Bell M."/>
            <person name="Holmes B."/>
            <person name="Steigerwalt A."/>
            <person name="Villarma A."/>
            <person name="Sheth M."/>
            <person name="Batra D."/>
            <person name="Pryor J."/>
            <person name="Bernardet J.-F."/>
            <person name="Hugo C."/>
            <person name="Kampfer P."/>
            <person name="Newman J."/>
            <person name="Mcquiston J.R."/>
        </authorList>
    </citation>
    <scope>NUCLEOTIDE SEQUENCE [LARGE SCALE GENOMIC DNA]</scope>
    <source>
        <strain evidence="2">H3056</strain>
    </source>
</reference>
<name>A0A3N0WVK9_9FLAO</name>
<dbReference type="AlphaFoldDB" id="A0A3N0WVK9"/>
<sequence length="75" mass="8418">MGTRPDYYKAAKINKLMKFGTFKINYLSLKYANFSGAGNLLSLLASRLRFSPRAGELKHAVQSGLEIFVSSIFRL</sequence>
<protein>
    <submittedName>
        <fullName evidence="1">Uncharacterized protein</fullName>
    </submittedName>
</protein>
<dbReference type="Proteomes" id="UP000270224">
    <property type="component" value="Unassembled WGS sequence"/>
</dbReference>
<dbReference type="EMBL" id="RJUG01000003">
    <property type="protein sequence ID" value="ROI09117.1"/>
    <property type="molecule type" value="Genomic_DNA"/>
</dbReference>
<evidence type="ECO:0000313" key="1">
    <source>
        <dbReference type="EMBL" id="ROI09117.1"/>
    </source>
</evidence>
<organism evidence="1 2">
    <name type="scientific">Kaistella daneshvariae</name>
    <dbReference type="NCBI Taxonomy" id="2487074"/>
    <lineage>
        <taxon>Bacteria</taxon>
        <taxon>Pseudomonadati</taxon>
        <taxon>Bacteroidota</taxon>
        <taxon>Flavobacteriia</taxon>
        <taxon>Flavobacteriales</taxon>
        <taxon>Weeksellaceae</taxon>
        <taxon>Chryseobacterium group</taxon>
        <taxon>Kaistella</taxon>
    </lineage>
</organism>
<proteinExistence type="predicted"/>